<dbReference type="NCBIfam" id="TIGR00778">
    <property type="entry name" value="ahpD_dom"/>
    <property type="match status" value="1"/>
</dbReference>
<name>A0AA97I7B6_9MICO</name>
<accession>A0AA97I7B6</accession>
<dbReference type="InterPro" id="IPR003779">
    <property type="entry name" value="CMD-like"/>
</dbReference>
<keyword evidence="2" id="KW-0560">Oxidoreductase</keyword>
<keyword evidence="3" id="KW-1185">Reference proteome</keyword>
<evidence type="ECO:0000259" key="1">
    <source>
        <dbReference type="Pfam" id="PF02627"/>
    </source>
</evidence>
<dbReference type="PANTHER" id="PTHR35446:SF2">
    <property type="entry name" value="CARBOXYMUCONOLACTONE DECARBOXYLASE-LIKE DOMAIN-CONTAINING PROTEIN"/>
    <property type="match status" value="1"/>
</dbReference>
<dbReference type="Proteomes" id="UP001305498">
    <property type="component" value="Chromosome"/>
</dbReference>
<dbReference type="SUPFAM" id="SSF69118">
    <property type="entry name" value="AhpD-like"/>
    <property type="match status" value="2"/>
</dbReference>
<dbReference type="KEGG" id="mbet:N8K70_01860"/>
<dbReference type="Gene3D" id="1.20.1290.10">
    <property type="entry name" value="AhpD-like"/>
    <property type="match status" value="2"/>
</dbReference>
<feature type="domain" description="Carboxymuconolactone decarboxylase-like" evidence="1">
    <location>
        <begin position="214"/>
        <end position="298"/>
    </location>
</feature>
<dbReference type="EMBL" id="CP118157">
    <property type="protein sequence ID" value="WOF23447.1"/>
    <property type="molecule type" value="Genomic_DNA"/>
</dbReference>
<organism evidence="2 3">
    <name type="scientific">Microbacterium betulae</name>
    <dbReference type="NCBI Taxonomy" id="2981139"/>
    <lineage>
        <taxon>Bacteria</taxon>
        <taxon>Bacillati</taxon>
        <taxon>Actinomycetota</taxon>
        <taxon>Actinomycetes</taxon>
        <taxon>Micrococcales</taxon>
        <taxon>Microbacteriaceae</taxon>
        <taxon>Microbacterium</taxon>
    </lineage>
</organism>
<evidence type="ECO:0000313" key="3">
    <source>
        <dbReference type="Proteomes" id="UP001305498"/>
    </source>
</evidence>
<dbReference type="AlphaFoldDB" id="A0AA97I7B6"/>
<sequence length="351" mass="36352">MPVTPGHPSPSRSGLVRLVHDVDRLVLTPPGPSPLPVRTRLRIGLRTAGVNAAATLGDRLAAELRARGWGADVLVVSDAGRWGELDEREGALLELCDQMAVDPSDLDGDDVLRLRGLGVSSAAIVAAAQAVAYASFRARLDAGLALLGRSDGRPSASPSEPATPPLRRILPEGAGAFPVLAWRPWVEPGDPPRTPGDGLPATLTPFYRTLAHEPEVLAARTALYDAIMTGEGELPRADRELVALVTSLTTGCEYCAGVHGRRHIQLSGDRATAVRLAASGSLDGAGLDARRAALAILAARSASTPSALDGDDLARLSAAGLSAAETAEAIAVAALFAWANRLMMALGAPRA</sequence>
<evidence type="ECO:0000313" key="2">
    <source>
        <dbReference type="EMBL" id="WOF23447.1"/>
    </source>
</evidence>
<reference evidence="2 3" key="1">
    <citation type="submission" date="2023-02" db="EMBL/GenBank/DDBJ databases">
        <title>Microbacterium betulae sp. nov., isolated from birch wood.</title>
        <authorList>
            <person name="Pasciak M."/>
            <person name="Pawlik K.J."/>
            <person name="Martynowski D."/>
            <person name="Laczmanski L."/>
            <person name="Ciekot J."/>
            <person name="Szponar B."/>
            <person name="Wojcik-Fatla A."/>
            <person name="Mackiewicz B."/>
            <person name="Farian E."/>
            <person name="Cholewa G."/>
            <person name="Cholewa A."/>
            <person name="Dutkiewicz J."/>
        </authorList>
    </citation>
    <scope>NUCLEOTIDE SEQUENCE [LARGE SCALE GENOMIC DNA]</scope>
    <source>
        <strain evidence="2 3">AB</strain>
    </source>
</reference>
<dbReference type="GO" id="GO:0051920">
    <property type="term" value="F:peroxiredoxin activity"/>
    <property type="evidence" value="ECO:0007669"/>
    <property type="project" value="InterPro"/>
</dbReference>
<proteinExistence type="predicted"/>
<dbReference type="NCBIfam" id="TIGR01926">
    <property type="entry name" value="peroxid_rel"/>
    <property type="match status" value="1"/>
</dbReference>
<dbReference type="PANTHER" id="PTHR35446">
    <property type="entry name" value="SI:CH211-175M2.5"/>
    <property type="match status" value="1"/>
</dbReference>
<dbReference type="InterPro" id="IPR010195">
    <property type="entry name" value="Uncharacterised_peroxidase-rel"/>
</dbReference>
<protein>
    <submittedName>
        <fullName evidence="2">Peroxidase-related enzyme</fullName>
    </submittedName>
</protein>
<dbReference type="InterPro" id="IPR029032">
    <property type="entry name" value="AhpD-like"/>
</dbReference>
<dbReference type="Pfam" id="PF02627">
    <property type="entry name" value="CMD"/>
    <property type="match status" value="1"/>
</dbReference>
<keyword evidence="2" id="KW-0575">Peroxidase</keyword>
<dbReference type="InterPro" id="IPR004675">
    <property type="entry name" value="AhpD_core"/>
</dbReference>
<gene>
    <name evidence="2" type="ORF">N8K70_01860</name>
</gene>
<dbReference type="RefSeq" id="WP_317139919.1">
    <property type="nucleotide sequence ID" value="NZ_CP118157.1"/>
</dbReference>